<dbReference type="RefSeq" id="WP_086996882.1">
    <property type="nucleotide sequence ID" value="NZ_FUHW01000023.1"/>
</dbReference>
<dbReference type="Pfam" id="PF13622">
    <property type="entry name" value="4HBT_3"/>
    <property type="match status" value="1"/>
</dbReference>
<dbReference type="AlphaFoldDB" id="A0A1R4FV01"/>
<evidence type="ECO:0000313" key="5">
    <source>
        <dbReference type="Proteomes" id="UP000195913"/>
    </source>
</evidence>
<gene>
    <name evidence="4" type="ORF">FM101_06020</name>
</gene>
<evidence type="ECO:0000259" key="2">
    <source>
        <dbReference type="Pfam" id="PF13622"/>
    </source>
</evidence>
<sequence length="287" mass="31853">MTASTIGHQDRPDASGTHLLELPDGSRPSSFYVPLGEGSYRSTIHTQGAWNEHEQHMAPATGLLVRELELFEPREDMRMARVSLDILGIIHGGDVQITTQMIRPGKTIELVEAQMVCQGRTAIVARGWRLKTHDSQLVAGVEDADVTHPEDLPVWDGMEMWPGGYIEQLELRVEPGHRLGKGVVWLRNPQQMVDGFDTPDMVRLLGMVDTANGVAPRVAPGPESWMFPNVDLQIHMYRRPVGQWLGIQSQQTYGSDGIGLTSAVLHDTEGPFGRSEQILTVRPMPTR</sequence>
<feature type="domain" description="Acyl-CoA thioesterase-like C-terminal" evidence="3">
    <location>
        <begin position="149"/>
        <end position="281"/>
    </location>
</feature>
<evidence type="ECO:0000313" key="4">
    <source>
        <dbReference type="EMBL" id="SJM59830.1"/>
    </source>
</evidence>
<accession>A0A1R4FV01</accession>
<dbReference type="SUPFAM" id="SSF54637">
    <property type="entry name" value="Thioesterase/thiol ester dehydrase-isomerase"/>
    <property type="match status" value="1"/>
</dbReference>
<reference evidence="4 5" key="1">
    <citation type="submission" date="2017-02" db="EMBL/GenBank/DDBJ databases">
        <authorList>
            <person name="Peterson S.W."/>
        </authorList>
    </citation>
    <scope>NUCLEOTIDE SEQUENCE [LARGE SCALE GENOMIC DNA]</scope>
    <source>
        <strain evidence="4 5">B Ar 00.02</strain>
    </source>
</reference>
<evidence type="ECO:0000259" key="3">
    <source>
        <dbReference type="Pfam" id="PF20789"/>
    </source>
</evidence>
<dbReference type="InterPro" id="IPR042171">
    <property type="entry name" value="Acyl-CoA_hotdog"/>
</dbReference>
<feature type="domain" description="Acyl-CoA thioesterase-like N-terminal HotDog" evidence="2">
    <location>
        <begin position="48"/>
        <end position="129"/>
    </location>
</feature>
<protein>
    <submittedName>
        <fullName evidence="4">TesB-like acyl-CoA thioesterase 5</fullName>
    </submittedName>
</protein>
<keyword evidence="5" id="KW-1185">Reference proteome</keyword>
<proteinExistence type="predicted"/>
<dbReference type="Gene3D" id="2.40.160.210">
    <property type="entry name" value="Acyl-CoA thioesterase, double hotdog domain"/>
    <property type="match status" value="1"/>
</dbReference>
<dbReference type="InterPro" id="IPR029069">
    <property type="entry name" value="HotDog_dom_sf"/>
</dbReference>
<dbReference type="InterPro" id="IPR049450">
    <property type="entry name" value="ACOT8-like_C"/>
</dbReference>
<feature type="region of interest" description="Disordered" evidence="1">
    <location>
        <begin position="1"/>
        <end position="25"/>
    </location>
</feature>
<dbReference type="Pfam" id="PF20789">
    <property type="entry name" value="4HBT_3C"/>
    <property type="match status" value="1"/>
</dbReference>
<dbReference type="InterPro" id="IPR049449">
    <property type="entry name" value="TesB_ACOT8-like_N"/>
</dbReference>
<name>A0A1R4FV01_9MICC</name>
<evidence type="ECO:0000256" key="1">
    <source>
        <dbReference type="SAM" id="MobiDB-lite"/>
    </source>
</evidence>
<organism evidence="4 5">
    <name type="scientific">Arthrobacter rhombi</name>
    <dbReference type="NCBI Taxonomy" id="71253"/>
    <lineage>
        <taxon>Bacteria</taxon>
        <taxon>Bacillati</taxon>
        <taxon>Actinomycetota</taxon>
        <taxon>Actinomycetes</taxon>
        <taxon>Micrococcales</taxon>
        <taxon>Micrococcaceae</taxon>
        <taxon>Arthrobacter</taxon>
    </lineage>
</organism>
<dbReference type="EMBL" id="FUHW01000023">
    <property type="protein sequence ID" value="SJM59830.1"/>
    <property type="molecule type" value="Genomic_DNA"/>
</dbReference>
<dbReference type="Proteomes" id="UP000195913">
    <property type="component" value="Unassembled WGS sequence"/>
</dbReference>